<evidence type="ECO:0000256" key="1">
    <source>
        <dbReference type="ARBA" id="ARBA00004442"/>
    </source>
</evidence>
<evidence type="ECO:0000313" key="8">
    <source>
        <dbReference type="Proteomes" id="UP000646426"/>
    </source>
</evidence>
<dbReference type="PANTHER" id="PTHR30329">
    <property type="entry name" value="STATOR ELEMENT OF FLAGELLAR MOTOR COMPLEX"/>
    <property type="match status" value="1"/>
</dbReference>
<dbReference type="InterPro" id="IPR036737">
    <property type="entry name" value="OmpA-like_sf"/>
</dbReference>
<evidence type="ECO:0000256" key="5">
    <source>
        <dbReference type="SAM" id="SignalP"/>
    </source>
</evidence>
<dbReference type="Pfam" id="PF00691">
    <property type="entry name" value="OmpA"/>
    <property type="match status" value="1"/>
</dbReference>
<comment type="subcellular location">
    <subcellularLocation>
        <location evidence="1">Cell outer membrane</location>
    </subcellularLocation>
</comment>
<keyword evidence="5" id="KW-0732">Signal</keyword>
<reference evidence="7" key="2">
    <citation type="submission" date="2020-09" db="EMBL/GenBank/DDBJ databases">
        <authorList>
            <person name="Sun Q."/>
            <person name="Kim S."/>
        </authorList>
    </citation>
    <scope>NUCLEOTIDE SEQUENCE</scope>
    <source>
        <strain evidence="7">KCTC 23077</strain>
    </source>
</reference>
<dbReference type="InterPro" id="IPR050330">
    <property type="entry name" value="Bact_OuterMem_StrucFunc"/>
</dbReference>
<proteinExistence type="predicted"/>
<dbReference type="InterPro" id="IPR006665">
    <property type="entry name" value="OmpA-like"/>
</dbReference>
<reference evidence="7" key="1">
    <citation type="journal article" date="2014" name="Int. J. Syst. Evol. Microbiol.">
        <title>Complete genome sequence of Corynebacterium casei LMG S-19264T (=DSM 44701T), isolated from a smear-ripened cheese.</title>
        <authorList>
            <consortium name="US DOE Joint Genome Institute (JGI-PGF)"/>
            <person name="Walter F."/>
            <person name="Albersmeier A."/>
            <person name="Kalinowski J."/>
            <person name="Ruckert C."/>
        </authorList>
    </citation>
    <scope>NUCLEOTIDE SEQUENCE</scope>
    <source>
        <strain evidence="7">KCTC 23077</strain>
    </source>
</reference>
<name>A0A918T2U1_9GAMM</name>
<dbReference type="SUPFAM" id="SSF103088">
    <property type="entry name" value="OmpA-like"/>
    <property type="match status" value="1"/>
</dbReference>
<dbReference type="EMBL" id="BMYD01000004">
    <property type="protein sequence ID" value="GHA85741.1"/>
    <property type="molecule type" value="Genomic_DNA"/>
</dbReference>
<feature type="domain" description="OmpA-like" evidence="6">
    <location>
        <begin position="193"/>
        <end position="309"/>
    </location>
</feature>
<dbReference type="Gene3D" id="3.30.1330.60">
    <property type="entry name" value="OmpA-like domain"/>
    <property type="match status" value="1"/>
</dbReference>
<gene>
    <name evidence="7" type="primary">uptE</name>
    <name evidence="7" type="ORF">GCM10007067_24740</name>
</gene>
<dbReference type="Proteomes" id="UP000646426">
    <property type="component" value="Unassembled WGS sequence"/>
</dbReference>
<protein>
    <submittedName>
        <fullName evidence="7">Membrane protein</fullName>
    </submittedName>
</protein>
<keyword evidence="8" id="KW-1185">Reference proteome</keyword>
<dbReference type="AlphaFoldDB" id="A0A918T2U1"/>
<dbReference type="PRINTS" id="PR01023">
    <property type="entry name" value="NAFLGMOTY"/>
</dbReference>
<evidence type="ECO:0000256" key="4">
    <source>
        <dbReference type="SAM" id="Coils"/>
    </source>
</evidence>
<keyword evidence="4" id="KW-0175">Coiled coil</keyword>
<evidence type="ECO:0000313" key="7">
    <source>
        <dbReference type="EMBL" id="GHA85741.1"/>
    </source>
</evidence>
<feature type="chain" id="PRO_5037310048" evidence="5">
    <location>
        <begin position="19"/>
        <end position="309"/>
    </location>
</feature>
<dbReference type="PRINTS" id="PR01021">
    <property type="entry name" value="OMPADOMAIN"/>
</dbReference>
<comment type="caution">
    <text evidence="7">The sequence shown here is derived from an EMBL/GenBank/DDBJ whole genome shotgun (WGS) entry which is preliminary data.</text>
</comment>
<evidence type="ECO:0000256" key="3">
    <source>
        <dbReference type="PROSITE-ProRule" id="PRU00473"/>
    </source>
</evidence>
<feature type="coiled-coil region" evidence="4">
    <location>
        <begin position="78"/>
        <end position="149"/>
    </location>
</feature>
<feature type="signal peptide" evidence="5">
    <location>
        <begin position="1"/>
        <end position="18"/>
    </location>
</feature>
<evidence type="ECO:0000256" key="2">
    <source>
        <dbReference type="ARBA" id="ARBA00023136"/>
    </source>
</evidence>
<dbReference type="CDD" id="cd07185">
    <property type="entry name" value="OmpA_C-like"/>
    <property type="match status" value="1"/>
</dbReference>
<dbReference type="GO" id="GO:0009279">
    <property type="term" value="C:cell outer membrane"/>
    <property type="evidence" value="ECO:0007669"/>
    <property type="project" value="UniProtKB-SubCell"/>
</dbReference>
<dbReference type="InterPro" id="IPR006664">
    <property type="entry name" value="OMP_bac"/>
</dbReference>
<sequence length="309" mass="32799">MKPLVLAILLALPLAASAQDAEVAGLAQRIAALEADPQAASLAAYERLQARQAIDALAQARSRDRSQARYVADRRVQIAEIAARTASMQREIDRLDRERADLLVEASRQDAARARAEAERLRVQAQIQAEEAERLRQQAAAEAVAKQEVTALLEGVTDTQTAKLQAARDKQAALAREEAELVAGTKLPPSRSEGDQEVFTLAGDAFASGQATLTKPAAAHVRAVAAYLEAMPASSVRIEGHTDSQGAADANRRLSQRRADAVRDVLVAAGVPARQIEAVGQGAAAPVADNATAAGRGRNRRVEISVSFK</sequence>
<accession>A0A918T2U1</accession>
<dbReference type="RefSeq" id="WP_189456991.1">
    <property type="nucleotide sequence ID" value="NZ_BMYD01000004.1"/>
</dbReference>
<dbReference type="PANTHER" id="PTHR30329:SF20">
    <property type="entry name" value="EXPORTED PROTEIN"/>
    <property type="match status" value="1"/>
</dbReference>
<dbReference type="PROSITE" id="PS51123">
    <property type="entry name" value="OMPA_2"/>
    <property type="match status" value="1"/>
</dbReference>
<organism evidence="7 8">
    <name type="scientific">Cognatilysobacter bugurensis</name>
    <dbReference type="NCBI Taxonomy" id="543356"/>
    <lineage>
        <taxon>Bacteria</taxon>
        <taxon>Pseudomonadati</taxon>
        <taxon>Pseudomonadota</taxon>
        <taxon>Gammaproteobacteria</taxon>
        <taxon>Lysobacterales</taxon>
        <taxon>Lysobacteraceae</taxon>
        <taxon>Cognatilysobacter</taxon>
    </lineage>
</organism>
<evidence type="ECO:0000259" key="6">
    <source>
        <dbReference type="PROSITE" id="PS51123"/>
    </source>
</evidence>
<keyword evidence="2 3" id="KW-0472">Membrane</keyword>